<evidence type="ECO:0000313" key="2">
    <source>
        <dbReference type="Proteomes" id="UP001055072"/>
    </source>
</evidence>
<proteinExistence type="predicted"/>
<protein>
    <submittedName>
        <fullName evidence="1">Uncharacterized protein</fullName>
    </submittedName>
</protein>
<dbReference type="Proteomes" id="UP001055072">
    <property type="component" value="Unassembled WGS sequence"/>
</dbReference>
<accession>A0ACB8TM02</accession>
<keyword evidence="2" id="KW-1185">Reference proteome</keyword>
<name>A0ACB8TM02_9APHY</name>
<organism evidence="1 2">
    <name type="scientific">Irpex rosettiformis</name>
    <dbReference type="NCBI Taxonomy" id="378272"/>
    <lineage>
        <taxon>Eukaryota</taxon>
        <taxon>Fungi</taxon>
        <taxon>Dikarya</taxon>
        <taxon>Basidiomycota</taxon>
        <taxon>Agaricomycotina</taxon>
        <taxon>Agaricomycetes</taxon>
        <taxon>Polyporales</taxon>
        <taxon>Irpicaceae</taxon>
        <taxon>Irpex</taxon>
    </lineage>
</organism>
<evidence type="ECO:0000313" key="1">
    <source>
        <dbReference type="EMBL" id="KAI0083045.1"/>
    </source>
</evidence>
<gene>
    <name evidence="1" type="ORF">BDY19DRAFT_910896</name>
</gene>
<sequence>MSIVDGTSDVMEPELMEIDEDLADVRLVPQQEDQSNIVMFQCGADAEITTADVAITTVQHCIWAGRTRAVRVEDVEDEEDEQQHRDTTDEEDEVMDDNDKMYKVISAWNHIHEHVQRQRGRKSAPMLTEDDLKHLRPFALKVSSHMAGRTFAKLERAFPSSDVLS</sequence>
<reference evidence="1" key="1">
    <citation type="journal article" date="2021" name="Environ. Microbiol.">
        <title>Gene family expansions and transcriptome signatures uncover fungal adaptations to wood decay.</title>
        <authorList>
            <person name="Hage H."/>
            <person name="Miyauchi S."/>
            <person name="Viragh M."/>
            <person name="Drula E."/>
            <person name="Min B."/>
            <person name="Chaduli D."/>
            <person name="Navarro D."/>
            <person name="Favel A."/>
            <person name="Norest M."/>
            <person name="Lesage-Meessen L."/>
            <person name="Balint B."/>
            <person name="Merenyi Z."/>
            <person name="de Eugenio L."/>
            <person name="Morin E."/>
            <person name="Martinez A.T."/>
            <person name="Baldrian P."/>
            <person name="Stursova M."/>
            <person name="Martinez M.J."/>
            <person name="Novotny C."/>
            <person name="Magnuson J.K."/>
            <person name="Spatafora J.W."/>
            <person name="Maurice S."/>
            <person name="Pangilinan J."/>
            <person name="Andreopoulos W."/>
            <person name="LaButti K."/>
            <person name="Hundley H."/>
            <person name="Na H."/>
            <person name="Kuo A."/>
            <person name="Barry K."/>
            <person name="Lipzen A."/>
            <person name="Henrissat B."/>
            <person name="Riley R."/>
            <person name="Ahrendt S."/>
            <person name="Nagy L.G."/>
            <person name="Grigoriev I.V."/>
            <person name="Martin F."/>
            <person name="Rosso M.N."/>
        </authorList>
    </citation>
    <scope>NUCLEOTIDE SEQUENCE</scope>
    <source>
        <strain evidence="1">CBS 384.51</strain>
    </source>
</reference>
<dbReference type="EMBL" id="MU275005">
    <property type="protein sequence ID" value="KAI0083045.1"/>
    <property type="molecule type" value="Genomic_DNA"/>
</dbReference>
<comment type="caution">
    <text evidence="1">The sequence shown here is derived from an EMBL/GenBank/DDBJ whole genome shotgun (WGS) entry which is preliminary data.</text>
</comment>